<keyword evidence="2" id="KW-1185">Reference proteome</keyword>
<protein>
    <recommendedName>
        <fullName evidence="3">Esterase</fullName>
    </recommendedName>
</protein>
<dbReference type="PANTHER" id="PTHR35602:SF3">
    <property type="entry name" value="ESTERASE YQIA"/>
    <property type="match status" value="1"/>
</dbReference>
<dbReference type="Gene3D" id="3.40.50.1820">
    <property type="entry name" value="alpha/beta hydrolase"/>
    <property type="match status" value="1"/>
</dbReference>
<sequence>MKDLLYLHGFASSPQSLKAQQTLAWYADHHPSVRVHAPQLAISPEQAWQQIGQLVTSTQPSGVIGSSLGGFYANAVHRNFEIPAVMINPAVTPADSLRARIGSNKFWHSEQYFDFTQADVDFLAGLTSGEIGIPQSLWLMVQTHDETLDFKQATEHYSRARCSIEYGGNHSFVDYPRYLPAIHRFLSRFV</sequence>
<evidence type="ECO:0000313" key="2">
    <source>
        <dbReference type="Proteomes" id="UP000267187"/>
    </source>
</evidence>
<dbReference type="Proteomes" id="UP000267187">
    <property type="component" value="Unassembled WGS sequence"/>
</dbReference>
<gene>
    <name evidence="1" type="ORF">DFR27_0303</name>
</gene>
<reference evidence="1 2" key="1">
    <citation type="submission" date="2018-10" db="EMBL/GenBank/DDBJ databases">
        <title>Genomic Encyclopedia of Type Strains, Phase IV (KMG-IV): sequencing the most valuable type-strain genomes for metagenomic binning, comparative biology and taxonomic classification.</title>
        <authorList>
            <person name="Goeker M."/>
        </authorList>
    </citation>
    <scope>NUCLEOTIDE SEQUENCE [LARGE SCALE GENOMIC DNA]</scope>
    <source>
        <strain evidence="1 2">DSM 25080</strain>
    </source>
</reference>
<dbReference type="OrthoDB" id="9814831at2"/>
<dbReference type="EMBL" id="REFJ01000001">
    <property type="protein sequence ID" value="RMA82354.1"/>
    <property type="molecule type" value="Genomic_DNA"/>
</dbReference>
<evidence type="ECO:0008006" key="3">
    <source>
        <dbReference type="Google" id="ProtNLM"/>
    </source>
</evidence>
<dbReference type="SUPFAM" id="SSF53474">
    <property type="entry name" value="alpha/beta-Hydrolases"/>
    <property type="match status" value="1"/>
</dbReference>
<name>A0A3M0ADZ7_9GAMM</name>
<dbReference type="InterPro" id="IPR029058">
    <property type="entry name" value="AB_hydrolase_fold"/>
</dbReference>
<comment type="caution">
    <text evidence="1">The sequence shown here is derived from an EMBL/GenBank/DDBJ whole genome shotgun (WGS) entry which is preliminary data.</text>
</comment>
<dbReference type="PANTHER" id="PTHR35602">
    <property type="entry name" value="ESTERASE YQIA-RELATED"/>
    <property type="match status" value="1"/>
</dbReference>
<proteinExistence type="predicted"/>
<organism evidence="1 2">
    <name type="scientific">Umboniibacter marinipuniceus</name>
    <dbReference type="NCBI Taxonomy" id="569599"/>
    <lineage>
        <taxon>Bacteria</taxon>
        <taxon>Pseudomonadati</taxon>
        <taxon>Pseudomonadota</taxon>
        <taxon>Gammaproteobacteria</taxon>
        <taxon>Cellvibrionales</taxon>
        <taxon>Cellvibrionaceae</taxon>
        <taxon>Umboniibacter</taxon>
    </lineage>
</organism>
<dbReference type="RefSeq" id="WP_121875692.1">
    <property type="nucleotide sequence ID" value="NZ_REFJ01000001.1"/>
</dbReference>
<dbReference type="InterPro" id="IPR008886">
    <property type="entry name" value="UPF0227/Esterase_YqiA"/>
</dbReference>
<evidence type="ECO:0000313" key="1">
    <source>
        <dbReference type="EMBL" id="RMA82354.1"/>
    </source>
</evidence>
<dbReference type="AlphaFoldDB" id="A0A3M0ADZ7"/>
<dbReference type="Pfam" id="PF05728">
    <property type="entry name" value="UPF0227"/>
    <property type="match status" value="1"/>
</dbReference>
<accession>A0A3M0ADZ7</accession>